<dbReference type="InterPro" id="IPR002181">
    <property type="entry name" value="Fibrinogen_a/b/g_C_dom"/>
</dbReference>
<organism evidence="3 4">
    <name type="scientific">Saccoglossus kowalevskii</name>
    <name type="common">Acorn worm</name>
    <dbReference type="NCBI Taxonomy" id="10224"/>
    <lineage>
        <taxon>Eukaryota</taxon>
        <taxon>Metazoa</taxon>
        <taxon>Hemichordata</taxon>
        <taxon>Enteropneusta</taxon>
        <taxon>Harrimaniidae</taxon>
        <taxon>Saccoglossus</taxon>
    </lineage>
</organism>
<feature type="chain" id="PRO_5045035668" evidence="1">
    <location>
        <begin position="20"/>
        <end position="296"/>
    </location>
</feature>
<dbReference type="Gene3D" id="4.10.530.10">
    <property type="entry name" value="Gamma-fibrinogen Carboxyl Terminal Fragment, domain 2"/>
    <property type="match status" value="1"/>
</dbReference>
<evidence type="ECO:0000313" key="3">
    <source>
        <dbReference type="Proteomes" id="UP000694865"/>
    </source>
</evidence>
<dbReference type="PROSITE" id="PS51406">
    <property type="entry name" value="FIBRINOGEN_C_2"/>
    <property type="match status" value="1"/>
</dbReference>
<dbReference type="InterPro" id="IPR050373">
    <property type="entry name" value="Fibrinogen_C-term_domain"/>
</dbReference>
<keyword evidence="1" id="KW-0732">Signal</keyword>
<dbReference type="CDD" id="cd00087">
    <property type="entry name" value="FReD"/>
    <property type="match status" value="1"/>
</dbReference>
<dbReference type="Proteomes" id="UP000694865">
    <property type="component" value="Unplaced"/>
</dbReference>
<dbReference type="GeneID" id="100373535"/>
<dbReference type="NCBIfam" id="NF040941">
    <property type="entry name" value="GGGWT_bact"/>
    <property type="match status" value="1"/>
</dbReference>
<evidence type="ECO:0000256" key="1">
    <source>
        <dbReference type="SAM" id="SignalP"/>
    </source>
</evidence>
<accession>A0ABM0GXK8</accession>
<evidence type="ECO:0000259" key="2">
    <source>
        <dbReference type="PROSITE" id="PS51406"/>
    </source>
</evidence>
<dbReference type="InterPro" id="IPR014716">
    <property type="entry name" value="Fibrinogen_a/b/g_C_1"/>
</dbReference>
<protein>
    <submittedName>
        <fullName evidence="4">Angiopoietin-related protein 1-like</fullName>
    </submittedName>
</protein>
<evidence type="ECO:0000313" key="4">
    <source>
        <dbReference type="RefSeq" id="XP_002739593.1"/>
    </source>
</evidence>
<sequence length="296" mass="32932">MTLVCVCMYFLILPSIGDSQPSSSPIGDAHGVCSQCQHSSTCEADCGDPRGYICKCPLFLTGITCDRAYIRDCQDIFDIGVTQSGVFYIQPDDATSPYQIWCEMDTSIGVDGGGWAVIQRRFNGSVDFFQSWLLYKDGFGNISGEYWLGNEKIHALTSLKSYKLRIDMTTWDDVDYTITYDHFSVGDEVSNYRIAIGAKVSGNIIDSLGYHDGVPFSAMDVDNDNNIGVNCADYCRGGWWYTQSGLLNCFQSNLNSEYDVGGLRCEDEEGIVYYTTSPPSPPEWICLRIVTLKLKP</sequence>
<dbReference type="SUPFAM" id="SSF56496">
    <property type="entry name" value="Fibrinogen C-terminal domain-like"/>
    <property type="match status" value="1"/>
</dbReference>
<gene>
    <name evidence="4" type="primary">LOC100373535</name>
</gene>
<dbReference type="PANTHER" id="PTHR19143">
    <property type="entry name" value="FIBRINOGEN/TENASCIN/ANGIOPOEITIN"/>
    <property type="match status" value="1"/>
</dbReference>
<dbReference type="PANTHER" id="PTHR19143:SF327">
    <property type="entry name" value="FI21813P1-RELATED"/>
    <property type="match status" value="1"/>
</dbReference>
<name>A0ABM0GXK8_SACKO</name>
<feature type="signal peptide" evidence="1">
    <location>
        <begin position="1"/>
        <end position="19"/>
    </location>
</feature>
<reference evidence="4" key="1">
    <citation type="submission" date="2025-08" db="UniProtKB">
        <authorList>
            <consortium name="RefSeq"/>
        </authorList>
    </citation>
    <scope>IDENTIFICATION</scope>
    <source>
        <tissue evidence="4">Testes</tissue>
    </source>
</reference>
<keyword evidence="3" id="KW-1185">Reference proteome</keyword>
<dbReference type="SMART" id="SM00186">
    <property type="entry name" value="FBG"/>
    <property type="match status" value="1"/>
</dbReference>
<dbReference type="Pfam" id="PF00147">
    <property type="entry name" value="Fibrinogen_C"/>
    <property type="match status" value="1"/>
</dbReference>
<dbReference type="RefSeq" id="XP_002739593.1">
    <property type="nucleotide sequence ID" value="XM_002739547.2"/>
</dbReference>
<proteinExistence type="predicted"/>
<feature type="domain" description="Fibrinogen C-terminal" evidence="2">
    <location>
        <begin position="64"/>
        <end position="296"/>
    </location>
</feature>
<dbReference type="InterPro" id="IPR036056">
    <property type="entry name" value="Fibrinogen-like_C"/>
</dbReference>
<dbReference type="Gene3D" id="3.90.215.10">
    <property type="entry name" value="Gamma Fibrinogen, chain A, domain 1"/>
    <property type="match status" value="1"/>
</dbReference>